<sequence length="78" mass="8361">MRSWEGLKVEEAADRPGITVSEAYRLHKAALGSQRAALCGSERVQEEAGSAEDRSIEAALLAPARRHGAGREEEEADG</sequence>
<feature type="region of interest" description="Disordered" evidence="1">
    <location>
        <begin position="36"/>
        <end position="56"/>
    </location>
</feature>
<dbReference type="Proteomes" id="UP000501452">
    <property type="component" value="Chromosome"/>
</dbReference>
<name>A0A6G8QCV4_9ACTN</name>
<keyword evidence="3" id="KW-1185">Reference proteome</keyword>
<evidence type="ECO:0000313" key="2">
    <source>
        <dbReference type="EMBL" id="QIN84268.1"/>
    </source>
</evidence>
<accession>A0A6G8QCV4</accession>
<proteinExistence type="predicted"/>
<feature type="compositionally biased region" description="Basic and acidic residues" evidence="1">
    <location>
        <begin position="43"/>
        <end position="56"/>
    </location>
</feature>
<protein>
    <submittedName>
        <fullName evidence="2">Uncharacterized protein</fullName>
    </submittedName>
</protein>
<dbReference type="KEGG" id="rub:GBA63_17635"/>
<dbReference type="EMBL" id="CP045119">
    <property type="protein sequence ID" value="QIN84268.1"/>
    <property type="molecule type" value="Genomic_DNA"/>
</dbReference>
<reference evidence="2 3" key="1">
    <citation type="submission" date="2019-10" db="EMBL/GenBank/DDBJ databases">
        <title>Rubrobacter sp nov SCSIO 52090 isolated from a deep-sea sediment in the South China Sea.</title>
        <authorList>
            <person name="Chen R.W."/>
        </authorList>
    </citation>
    <scope>NUCLEOTIDE SEQUENCE [LARGE SCALE GENOMIC DNA]</scope>
    <source>
        <strain evidence="2 3">SCSIO 52909</strain>
    </source>
</reference>
<dbReference type="RefSeq" id="WP_166178278.1">
    <property type="nucleotide sequence ID" value="NZ_CP045119.1"/>
</dbReference>
<organism evidence="2 3">
    <name type="scientific">Rubrobacter tropicus</name>
    <dbReference type="NCBI Taxonomy" id="2653851"/>
    <lineage>
        <taxon>Bacteria</taxon>
        <taxon>Bacillati</taxon>
        <taxon>Actinomycetota</taxon>
        <taxon>Rubrobacteria</taxon>
        <taxon>Rubrobacterales</taxon>
        <taxon>Rubrobacteraceae</taxon>
        <taxon>Rubrobacter</taxon>
    </lineage>
</organism>
<gene>
    <name evidence="2" type="ORF">GBA63_17635</name>
</gene>
<dbReference type="AlphaFoldDB" id="A0A6G8QCV4"/>
<evidence type="ECO:0000256" key="1">
    <source>
        <dbReference type="SAM" id="MobiDB-lite"/>
    </source>
</evidence>
<evidence type="ECO:0000313" key="3">
    <source>
        <dbReference type="Proteomes" id="UP000501452"/>
    </source>
</evidence>